<organism evidence="1 2">
    <name type="scientific">Mycobacteroides salmoniphilum</name>
    <dbReference type="NCBI Taxonomy" id="404941"/>
    <lineage>
        <taxon>Bacteria</taxon>
        <taxon>Bacillati</taxon>
        <taxon>Actinomycetota</taxon>
        <taxon>Actinomycetes</taxon>
        <taxon>Mycobacteriales</taxon>
        <taxon>Mycobacteriaceae</taxon>
        <taxon>Mycobacteroides</taxon>
    </lineage>
</organism>
<comment type="caution">
    <text evidence="1">The sequence shown here is derived from an EMBL/GenBank/DDBJ whole genome shotgun (WGS) entry which is preliminary data.</text>
</comment>
<dbReference type="EMBL" id="PECH01000009">
    <property type="protein sequence ID" value="TDZ78705.1"/>
    <property type="molecule type" value="Genomic_DNA"/>
</dbReference>
<evidence type="ECO:0000313" key="2">
    <source>
        <dbReference type="Proteomes" id="UP000295117"/>
    </source>
</evidence>
<accession>A0A4R8RWZ7</accession>
<reference evidence="1 2" key="1">
    <citation type="journal article" date="2019" name="Sci. Rep.">
        <title>Extended insight into the Mycobacterium chelonae-abscessus complex through whole genome sequencing of Mycobacterium salmoniphilum outbreak and Mycobacterium salmoniphilum-like strains.</title>
        <authorList>
            <person name="Behra P.R.K."/>
            <person name="Das S."/>
            <person name="Pettersson B.M.F."/>
            <person name="Shirreff L."/>
            <person name="DuCote T."/>
            <person name="Jacobsson K.G."/>
            <person name="Ennis D.G."/>
            <person name="Kirsebom L.A."/>
        </authorList>
    </citation>
    <scope>NUCLEOTIDE SEQUENCE [LARGE SCALE GENOMIC DNA]</scope>
    <source>
        <strain evidence="1 2">DE 4585</strain>
    </source>
</reference>
<name>A0A4R8RWZ7_9MYCO</name>
<dbReference type="AlphaFoldDB" id="A0A4R8RWZ7"/>
<sequence length="45" mass="5046">MLVDMVTGGWIIEIHVPLSHPRNRCIFVVKLLNFACRQISQGVGP</sequence>
<dbReference type="Proteomes" id="UP000295117">
    <property type="component" value="Unassembled WGS sequence"/>
</dbReference>
<gene>
    <name evidence="1" type="ORF">DE4585_04542</name>
</gene>
<proteinExistence type="predicted"/>
<evidence type="ECO:0000313" key="1">
    <source>
        <dbReference type="EMBL" id="TDZ78705.1"/>
    </source>
</evidence>
<protein>
    <submittedName>
        <fullName evidence="1">Uncharacterized protein</fullName>
    </submittedName>
</protein>